<dbReference type="InterPro" id="IPR036388">
    <property type="entry name" value="WH-like_DNA-bd_sf"/>
</dbReference>
<evidence type="ECO:0000256" key="4">
    <source>
        <dbReference type="ARBA" id="ARBA00023163"/>
    </source>
</evidence>
<evidence type="ECO:0000256" key="2">
    <source>
        <dbReference type="ARBA" id="ARBA00023015"/>
    </source>
</evidence>
<evidence type="ECO:0000256" key="3">
    <source>
        <dbReference type="ARBA" id="ARBA00023125"/>
    </source>
</evidence>
<dbReference type="EMBL" id="AVBG01000004">
    <property type="protein sequence ID" value="KGP91785.1"/>
    <property type="molecule type" value="Genomic_DNA"/>
</dbReference>
<dbReference type="GO" id="GO:0003700">
    <property type="term" value="F:DNA-binding transcription factor activity"/>
    <property type="evidence" value="ECO:0007669"/>
    <property type="project" value="InterPro"/>
</dbReference>
<dbReference type="PRINTS" id="PR00039">
    <property type="entry name" value="HTHLYSR"/>
</dbReference>
<organism evidence="6 7">
    <name type="scientific">Pontibacillus chungwhensis BH030062</name>
    <dbReference type="NCBI Taxonomy" id="1385513"/>
    <lineage>
        <taxon>Bacteria</taxon>
        <taxon>Bacillati</taxon>
        <taxon>Bacillota</taxon>
        <taxon>Bacilli</taxon>
        <taxon>Bacillales</taxon>
        <taxon>Bacillaceae</taxon>
        <taxon>Pontibacillus</taxon>
    </lineage>
</organism>
<dbReference type="PROSITE" id="PS50931">
    <property type="entry name" value="HTH_LYSR"/>
    <property type="match status" value="1"/>
</dbReference>
<dbReference type="Proteomes" id="UP000030153">
    <property type="component" value="Unassembled WGS sequence"/>
</dbReference>
<dbReference type="InterPro" id="IPR000847">
    <property type="entry name" value="LysR_HTH_N"/>
</dbReference>
<comment type="similarity">
    <text evidence="1">Belongs to the LysR transcriptional regulatory family.</text>
</comment>
<evidence type="ECO:0000313" key="6">
    <source>
        <dbReference type="EMBL" id="KGP91785.1"/>
    </source>
</evidence>
<feature type="domain" description="HTH lysR-type" evidence="5">
    <location>
        <begin position="1"/>
        <end position="58"/>
    </location>
</feature>
<reference evidence="6 7" key="1">
    <citation type="submission" date="2013-08" db="EMBL/GenBank/DDBJ databases">
        <title>Genome of Pontibacillus chungwhensis.</title>
        <authorList>
            <person name="Wang Q."/>
            <person name="Wang G."/>
        </authorList>
    </citation>
    <scope>NUCLEOTIDE SEQUENCE [LARGE SCALE GENOMIC DNA]</scope>
    <source>
        <strain evidence="6 7">BH030062</strain>
    </source>
</reference>
<dbReference type="Pfam" id="PF00126">
    <property type="entry name" value="HTH_1"/>
    <property type="match status" value="1"/>
</dbReference>
<dbReference type="AlphaFoldDB" id="A0A0A2VDP3"/>
<keyword evidence="3" id="KW-0238">DNA-binding</keyword>
<keyword evidence="2" id="KW-0805">Transcription regulation</keyword>
<dbReference type="Pfam" id="PF03466">
    <property type="entry name" value="LysR_substrate"/>
    <property type="match status" value="1"/>
</dbReference>
<evidence type="ECO:0000256" key="1">
    <source>
        <dbReference type="ARBA" id="ARBA00009437"/>
    </source>
</evidence>
<dbReference type="eggNOG" id="COG0583">
    <property type="taxonomic scope" value="Bacteria"/>
</dbReference>
<dbReference type="STRING" id="1385513.N780_15505"/>
<evidence type="ECO:0000259" key="5">
    <source>
        <dbReference type="PROSITE" id="PS50931"/>
    </source>
</evidence>
<dbReference type="GO" id="GO:0000976">
    <property type="term" value="F:transcription cis-regulatory region binding"/>
    <property type="evidence" value="ECO:0007669"/>
    <property type="project" value="TreeGrafter"/>
</dbReference>
<dbReference type="FunFam" id="1.10.10.10:FF:000001">
    <property type="entry name" value="LysR family transcriptional regulator"/>
    <property type="match status" value="1"/>
</dbReference>
<dbReference type="RefSeq" id="WP_036781793.1">
    <property type="nucleotide sequence ID" value="NZ_AVBG01000004.1"/>
</dbReference>
<dbReference type="CDD" id="cd05466">
    <property type="entry name" value="PBP2_LTTR_substrate"/>
    <property type="match status" value="1"/>
</dbReference>
<dbReference type="OrthoDB" id="9803735at2"/>
<dbReference type="PANTHER" id="PTHR30126">
    <property type="entry name" value="HTH-TYPE TRANSCRIPTIONAL REGULATOR"/>
    <property type="match status" value="1"/>
</dbReference>
<dbReference type="SUPFAM" id="SSF46785">
    <property type="entry name" value="Winged helix' DNA-binding domain"/>
    <property type="match status" value="1"/>
</dbReference>
<dbReference type="SUPFAM" id="SSF53850">
    <property type="entry name" value="Periplasmic binding protein-like II"/>
    <property type="match status" value="1"/>
</dbReference>
<dbReference type="Gene3D" id="3.40.190.290">
    <property type="match status" value="1"/>
</dbReference>
<protein>
    <submittedName>
        <fullName evidence="6">Transcriptional regulator</fullName>
    </submittedName>
</protein>
<name>A0A0A2VDP3_9BACI</name>
<accession>A0A0A2VDP3</accession>
<dbReference type="Gene3D" id="1.10.10.10">
    <property type="entry name" value="Winged helix-like DNA-binding domain superfamily/Winged helix DNA-binding domain"/>
    <property type="match status" value="1"/>
</dbReference>
<dbReference type="InterPro" id="IPR036390">
    <property type="entry name" value="WH_DNA-bd_sf"/>
</dbReference>
<keyword evidence="4" id="KW-0804">Transcription</keyword>
<proteinExistence type="inferred from homology"/>
<dbReference type="PANTHER" id="PTHR30126:SF100">
    <property type="entry name" value="LYSR-FAMILY TRANSCRIPTIONAL REGULATOR"/>
    <property type="match status" value="1"/>
</dbReference>
<keyword evidence="7" id="KW-1185">Reference proteome</keyword>
<comment type="caution">
    <text evidence="6">The sequence shown here is derived from an EMBL/GenBank/DDBJ whole genome shotgun (WGS) entry which is preliminary data.</text>
</comment>
<gene>
    <name evidence="6" type="ORF">N780_15505</name>
</gene>
<evidence type="ECO:0000313" key="7">
    <source>
        <dbReference type="Proteomes" id="UP000030153"/>
    </source>
</evidence>
<sequence length="299" mass="34109">MEIRQLHSFVKVVEYESFSKAASSLDYAQSTITSHIKQLEEELGAPLFDRLGKKIRLTEVGAHFLQKARQMLELYEESRHIAIPSQNPEGILTIGAPESLAVYRLPQIMQAFRRSYPNVYLTLKVGDCPDLNEYIQNGEVDVAILLDIDLNTYEDLETELLFKEQMVMVEAPEDIPLQGESSEPTALYTEKGCSYRILFDDYLLHHQITPHHSMEFWSVEAIKQCVKCGLGIALLPAITVEEEIEQGKLKVEEWSKPGVNVMSILATHKSKWKSPAMKAFMETAREYFEEVSDLVHSKK</sequence>
<dbReference type="InterPro" id="IPR005119">
    <property type="entry name" value="LysR_subst-bd"/>
</dbReference>